<dbReference type="Proteomes" id="UP001281024">
    <property type="component" value="Unassembled WGS sequence"/>
</dbReference>
<keyword evidence="3 6" id="KW-0689">Ribosomal protein</keyword>
<dbReference type="EMBL" id="LR031358">
    <property type="protein sequence ID" value="VDB97606.1"/>
    <property type="molecule type" value="Genomic_DNA"/>
</dbReference>
<dbReference type="HAMAP" id="MF_01328_B">
    <property type="entry name" value="Ribosomal_uL4_B"/>
    <property type="match status" value="1"/>
</dbReference>
<dbReference type="InterPro" id="IPR013005">
    <property type="entry name" value="Ribosomal_uL4-like"/>
</dbReference>
<dbReference type="Proteomes" id="UP000294726">
    <property type="component" value="Chromosome"/>
</dbReference>
<keyword evidence="6" id="KW-0694">RNA-binding</keyword>
<dbReference type="EMBL" id="MLOK01000027">
    <property type="protein sequence ID" value="OIM21684.1"/>
    <property type="molecule type" value="Genomic_DNA"/>
</dbReference>
<dbReference type="RefSeq" id="WP_002822926.1">
    <property type="nucleotide sequence ID" value="NZ_CP014324.1"/>
</dbReference>
<dbReference type="GO" id="GO:0019843">
    <property type="term" value="F:rRNA binding"/>
    <property type="evidence" value="ECO:0007669"/>
    <property type="project" value="UniProtKB-UniRule"/>
</dbReference>
<evidence type="ECO:0000313" key="9">
    <source>
        <dbReference type="EMBL" id="OIM21684.1"/>
    </source>
</evidence>
<dbReference type="AlphaFoldDB" id="A0A483B936"/>
<evidence type="ECO:0000256" key="6">
    <source>
        <dbReference type="HAMAP-Rule" id="MF_01328"/>
    </source>
</evidence>
<evidence type="ECO:0000256" key="2">
    <source>
        <dbReference type="ARBA" id="ARBA00011838"/>
    </source>
</evidence>
<comment type="subunit">
    <text evidence="2 6">Part of the 50S ribosomal subunit.</text>
</comment>
<evidence type="ECO:0000313" key="10">
    <source>
        <dbReference type="EMBL" id="VDB97606.1"/>
    </source>
</evidence>
<dbReference type="PANTHER" id="PTHR10746">
    <property type="entry name" value="50S RIBOSOMAL PROTEIN L4"/>
    <property type="match status" value="1"/>
</dbReference>
<dbReference type="NCBIfam" id="TIGR03953">
    <property type="entry name" value="rplD_bact"/>
    <property type="match status" value="1"/>
</dbReference>
<dbReference type="Proteomes" id="UP000181728">
    <property type="component" value="Unassembled WGS sequence"/>
</dbReference>
<dbReference type="EMBL" id="WERV01000005">
    <property type="protein sequence ID" value="MDV7715533.1"/>
    <property type="molecule type" value="Genomic_DNA"/>
</dbReference>
<evidence type="ECO:0000256" key="5">
    <source>
        <dbReference type="ARBA" id="ARBA00035244"/>
    </source>
</evidence>
<dbReference type="GO" id="GO:0005840">
    <property type="term" value="C:ribosome"/>
    <property type="evidence" value="ECO:0007669"/>
    <property type="project" value="UniProtKB-KW"/>
</dbReference>
<comment type="function">
    <text evidence="6">Forms part of the polypeptide exit tunnel.</text>
</comment>
<organism evidence="9 11">
    <name type="scientific">Oenococcus oeni</name>
    <name type="common">Leuconostoc oenos</name>
    <dbReference type="NCBI Taxonomy" id="1247"/>
    <lineage>
        <taxon>Bacteria</taxon>
        <taxon>Bacillati</taxon>
        <taxon>Bacillota</taxon>
        <taxon>Bacilli</taxon>
        <taxon>Lactobacillales</taxon>
        <taxon>Lactobacillaceae</taxon>
        <taxon>Oenococcus</taxon>
    </lineage>
</organism>
<evidence type="ECO:0000256" key="1">
    <source>
        <dbReference type="ARBA" id="ARBA00010528"/>
    </source>
</evidence>
<evidence type="ECO:0000256" key="7">
    <source>
        <dbReference type="SAM" id="MobiDB-lite"/>
    </source>
</evidence>
<comment type="similarity">
    <text evidence="1 6">Belongs to the universal ribosomal protein uL4 family.</text>
</comment>
<keyword evidence="4 6" id="KW-0687">Ribonucleoprotein</keyword>
<keyword evidence="6" id="KW-0699">rRNA-binding</keyword>
<dbReference type="Pfam" id="PF00573">
    <property type="entry name" value="Ribosomal_L4"/>
    <property type="match status" value="1"/>
</dbReference>
<name>A0A483B936_OENOE</name>
<accession>A0A483B936</accession>
<dbReference type="GO" id="GO:1990904">
    <property type="term" value="C:ribonucleoprotein complex"/>
    <property type="evidence" value="ECO:0007669"/>
    <property type="project" value="UniProtKB-KW"/>
</dbReference>
<dbReference type="InterPro" id="IPR002136">
    <property type="entry name" value="Ribosomal_uL4"/>
</dbReference>
<evidence type="ECO:0000313" key="8">
    <source>
        <dbReference type="EMBL" id="MDV7715533.1"/>
    </source>
</evidence>
<dbReference type="Gene3D" id="3.40.1370.10">
    <property type="match status" value="1"/>
</dbReference>
<dbReference type="GO" id="GO:0003735">
    <property type="term" value="F:structural constituent of ribosome"/>
    <property type="evidence" value="ECO:0007669"/>
    <property type="project" value="InterPro"/>
</dbReference>
<feature type="region of interest" description="Disordered" evidence="7">
    <location>
        <begin position="45"/>
        <end position="77"/>
    </location>
</feature>
<sequence length="207" mass="22435">MTKVALYKQDGTQAGEVELADSIFAIEPNEAVVTDAVLMQRASLRQGTHSVKNRSTVSGGGRKPWRQKGTGNARQGSIRAPQWRGGAISMGPIPRSYAYKINRKAYRLALKSVLSDKVSAKNFVIIDELNFEKPSTKAIADSLNKLEATKKTLLVVDDANENAKLSARNLPNVQVTTASGVNVYDLVKAQKVVIVQSAVKQVEEVLG</sequence>
<proteinExistence type="inferred from homology"/>
<evidence type="ECO:0000256" key="3">
    <source>
        <dbReference type="ARBA" id="ARBA00022980"/>
    </source>
</evidence>
<evidence type="ECO:0000313" key="11">
    <source>
        <dbReference type="Proteomes" id="UP000181728"/>
    </source>
</evidence>
<reference evidence="9 11" key="1">
    <citation type="journal article" date="2016" name="BMC Genomics">
        <title>Consensus pan-genome assembly of the specialised wine bacterium Oenococcus oeni.</title>
        <authorList>
            <person name="Sternes P.R."/>
            <person name="Borneman A.R."/>
        </authorList>
    </citation>
    <scope>NUCLEOTIDE SEQUENCE [LARGE SCALE GENOMIC DNA]</scope>
    <source>
        <strain evidence="9 11">AWRIB661</strain>
    </source>
</reference>
<dbReference type="InterPro" id="IPR023574">
    <property type="entry name" value="Ribosomal_uL4_dom_sf"/>
</dbReference>
<protein>
    <recommendedName>
        <fullName evidence="5 6">Large ribosomal subunit protein uL4</fullName>
    </recommendedName>
</protein>
<reference evidence="8" key="3">
    <citation type="submission" date="2019-10" db="EMBL/GenBank/DDBJ databases">
        <title>Malate fermentation in French cider.</title>
        <authorList>
            <person name="Cousin F.J."/>
            <person name="Medina Fernandez S."/>
            <person name="Misery B."/>
            <person name="Laplace J.-M."/>
            <person name="Cretenet M."/>
        </authorList>
    </citation>
    <scope>NUCLEOTIDE SEQUENCE</scope>
    <source>
        <strain evidence="8">UCMA15129</strain>
    </source>
</reference>
<evidence type="ECO:0000313" key="12">
    <source>
        <dbReference type="Proteomes" id="UP000294726"/>
    </source>
</evidence>
<dbReference type="SUPFAM" id="SSF52166">
    <property type="entry name" value="Ribosomal protein L4"/>
    <property type="match status" value="1"/>
</dbReference>
<feature type="compositionally biased region" description="Polar residues" evidence="7">
    <location>
        <begin position="45"/>
        <end position="57"/>
    </location>
</feature>
<gene>
    <name evidence="6 8" type="primary">rplD</name>
    <name evidence="9" type="ORF">ATX59_02830</name>
    <name evidence="8" type="ORF">GA838_07230</name>
    <name evidence="10" type="ORF">OENI_0563</name>
</gene>
<dbReference type="GO" id="GO:0006412">
    <property type="term" value="P:translation"/>
    <property type="evidence" value="ECO:0007669"/>
    <property type="project" value="UniProtKB-UniRule"/>
</dbReference>
<reference evidence="10 12" key="2">
    <citation type="submission" date="2018-08" db="EMBL/GenBank/DDBJ databases">
        <authorList>
            <person name="Lorentzen P. G. S. M."/>
        </authorList>
    </citation>
    <scope>NUCLEOTIDE SEQUENCE [LARGE SCALE GENOMIC DNA]</scope>
    <source>
        <strain evidence="10 12">CRBO_1381</strain>
    </source>
</reference>
<dbReference type="PANTHER" id="PTHR10746:SF6">
    <property type="entry name" value="LARGE RIBOSOMAL SUBUNIT PROTEIN UL4M"/>
    <property type="match status" value="1"/>
</dbReference>
<comment type="function">
    <text evidence="6">One of the primary rRNA binding proteins, this protein initially binds near the 5'-end of the 23S rRNA. It is important during the early stages of 50S assembly. It makes multiple contacts with different domains of the 23S rRNA in the assembled 50S subunit and ribosome.</text>
</comment>
<evidence type="ECO:0000256" key="4">
    <source>
        <dbReference type="ARBA" id="ARBA00023274"/>
    </source>
</evidence>